<name>A0A3L8P5I7_9ACTN</name>
<protein>
    <recommendedName>
        <fullName evidence="1">AbiEi antitoxin N-terminal domain-containing protein</fullName>
    </recommendedName>
</protein>
<dbReference type="Proteomes" id="UP000281708">
    <property type="component" value="Unassembled WGS sequence"/>
</dbReference>
<accession>A0A3L8P5I7</accession>
<organism evidence="2 3">
    <name type="scientific">Nocardioides mangrovicus</name>
    <dbReference type="NCBI Taxonomy" id="2478913"/>
    <lineage>
        <taxon>Bacteria</taxon>
        <taxon>Bacillati</taxon>
        <taxon>Actinomycetota</taxon>
        <taxon>Actinomycetes</taxon>
        <taxon>Propionibacteriales</taxon>
        <taxon>Nocardioidaceae</taxon>
        <taxon>Nocardioides</taxon>
    </lineage>
</organism>
<proteinExistence type="predicted"/>
<dbReference type="Pfam" id="PF13338">
    <property type="entry name" value="AbiEi_4"/>
    <property type="match status" value="1"/>
</dbReference>
<evidence type="ECO:0000313" key="3">
    <source>
        <dbReference type="Proteomes" id="UP000281708"/>
    </source>
</evidence>
<sequence length="317" mass="35353">MDRTGLLDRLAGDFGVFTTAEAKASGMDGRSIATAVRRGDWHRIRRGAFVSGPDWRAADARTRHLITAAAIHRSYGDRVAFTHATAALIHGVDIWDVDLGRVHVTRLDRGSGRTERDIKHHEGFPAGNDDVVRVGGWLVVPPARAALETGMFAGAESALVTLDSVLHLGLASMEELENLFEVVEHWPKTQHLHVPIRLMDGLAESVGESRCRWMFWWGGVPRPVLQYVVRDERGEIIARTDFAWPLRRLLGEFDGKVKYGRTLRPGQDPGDVVFGEKVREDAARAATRSLMVRFTWPDLARPDESCRRVTRLLDAVA</sequence>
<evidence type="ECO:0000259" key="1">
    <source>
        <dbReference type="Pfam" id="PF13338"/>
    </source>
</evidence>
<reference evidence="2 3" key="1">
    <citation type="submission" date="2018-10" db="EMBL/GenBank/DDBJ databases">
        <title>Marmoricola sp. 4Q3S-7 whole genome shotgun sequence.</title>
        <authorList>
            <person name="Li F."/>
        </authorList>
    </citation>
    <scope>NUCLEOTIDE SEQUENCE [LARGE SCALE GENOMIC DNA]</scope>
    <source>
        <strain evidence="2 3">4Q3S-7</strain>
    </source>
</reference>
<gene>
    <name evidence="2" type="ORF">D9V37_09210</name>
</gene>
<dbReference type="AlphaFoldDB" id="A0A3L8P5I7"/>
<feature type="domain" description="AbiEi antitoxin N-terminal" evidence="1">
    <location>
        <begin position="7"/>
        <end position="50"/>
    </location>
</feature>
<dbReference type="OrthoDB" id="5143202at2"/>
<dbReference type="EMBL" id="RDBE01000006">
    <property type="protein sequence ID" value="RLV50033.1"/>
    <property type="molecule type" value="Genomic_DNA"/>
</dbReference>
<dbReference type="InterPro" id="IPR025159">
    <property type="entry name" value="AbiEi_N"/>
</dbReference>
<evidence type="ECO:0000313" key="2">
    <source>
        <dbReference type="EMBL" id="RLV50033.1"/>
    </source>
</evidence>
<comment type="caution">
    <text evidence="2">The sequence shown here is derived from an EMBL/GenBank/DDBJ whole genome shotgun (WGS) entry which is preliminary data.</text>
</comment>
<dbReference type="RefSeq" id="WP_121805797.1">
    <property type="nucleotide sequence ID" value="NZ_RDBE01000006.1"/>
</dbReference>
<keyword evidence="3" id="KW-1185">Reference proteome</keyword>